<evidence type="ECO:0000313" key="1">
    <source>
        <dbReference type="EMBL" id="GER99315.1"/>
    </source>
</evidence>
<dbReference type="InterPro" id="IPR050426">
    <property type="entry name" value="Glycosyltransferase_28"/>
</dbReference>
<dbReference type="SUPFAM" id="SSF53756">
    <property type="entry name" value="UDP-Glycosyltransferase/glycogen phosphorylase"/>
    <property type="match status" value="1"/>
</dbReference>
<comment type="caution">
    <text evidence="1">The sequence shown here is derived from an EMBL/GenBank/DDBJ whole genome shotgun (WGS) entry which is preliminary data.</text>
</comment>
<dbReference type="RefSeq" id="WP_155335709.1">
    <property type="nucleotide sequence ID" value="NZ_BAAABN010000093.1"/>
</dbReference>
<dbReference type="Proteomes" id="UP000334990">
    <property type="component" value="Unassembled WGS sequence"/>
</dbReference>
<dbReference type="Gene3D" id="3.40.50.2000">
    <property type="entry name" value="Glycogen Phosphorylase B"/>
    <property type="match status" value="1"/>
</dbReference>
<dbReference type="OrthoDB" id="3253247at2"/>
<reference evidence="1 2" key="1">
    <citation type="submission" date="2019-10" db="EMBL/GenBank/DDBJ databases">
        <title>Whole genome shotgun sequence of Acrocarpospora corrugata NBRC 13972.</title>
        <authorList>
            <person name="Ichikawa N."/>
            <person name="Kimura A."/>
            <person name="Kitahashi Y."/>
            <person name="Komaki H."/>
            <person name="Oguchi A."/>
        </authorList>
    </citation>
    <scope>NUCLEOTIDE SEQUENCE [LARGE SCALE GENOMIC DNA]</scope>
    <source>
        <strain evidence="1 2">NBRC 13972</strain>
    </source>
</reference>
<name>A0A5M3VRK4_9ACTN</name>
<proteinExistence type="predicted"/>
<sequence>MAALRKAGLRGILQTGVPVKSDDVISVGDVPHEWLFPRMAVLAHHAGAGTTGAGVPSIGLPAVVDQRLWAKR</sequence>
<accession>A0A5M3VRK4</accession>
<organism evidence="1 2">
    <name type="scientific">Acrocarpospora corrugata</name>
    <dbReference type="NCBI Taxonomy" id="35763"/>
    <lineage>
        <taxon>Bacteria</taxon>
        <taxon>Bacillati</taxon>
        <taxon>Actinomycetota</taxon>
        <taxon>Actinomycetes</taxon>
        <taxon>Streptosporangiales</taxon>
        <taxon>Streptosporangiaceae</taxon>
        <taxon>Acrocarpospora</taxon>
    </lineage>
</organism>
<gene>
    <name evidence="1" type="ORF">Acor_13790</name>
</gene>
<evidence type="ECO:0008006" key="3">
    <source>
        <dbReference type="Google" id="ProtNLM"/>
    </source>
</evidence>
<keyword evidence="2" id="KW-1185">Reference proteome</keyword>
<dbReference type="EMBL" id="BLAD01000039">
    <property type="protein sequence ID" value="GER99315.1"/>
    <property type="molecule type" value="Genomic_DNA"/>
</dbReference>
<dbReference type="AlphaFoldDB" id="A0A5M3VRK4"/>
<dbReference type="PANTHER" id="PTHR48050">
    <property type="entry name" value="STEROL 3-BETA-GLUCOSYLTRANSFERASE"/>
    <property type="match status" value="1"/>
</dbReference>
<protein>
    <recommendedName>
        <fullName evidence="3">Glycosyltransferase family 28 N-terminal domain-containing protein</fullName>
    </recommendedName>
</protein>
<evidence type="ECO:0000313" key="2">
    <source>
        <dbReference type="Proteomes" id="UP000334990"/>
    </source>
</evidence>
<dbReference type="PANTHER" id="PTHR48050:SF13">
    <property type="entry name" value="STEROL 3-BETA-GLUCOSYLTRANSFERASE UGT80A2"/>
    <property type="match status" value="1"/>
</dbReference>